<evidence type="ECO:0000313" key="2">
    <source>
        <dbReference type="Proteomes" id="UP000235371"/>
    </source>
</evidence>
<protein>
    <submittedName>
        <fullName evidence="1">Uncharacterized protein</fullName>
    </submittedName>
</protein>
<dbReference type="GeneID" id="36579613"/>
<evidence type="ECO:0000313" key="1">
    <source>
        <dbReference type="EMBL" id="PMD50823.1"/>
    </source>
</evidence>
<keyword evidence="2" id="KW-1185">Reference proteome</keyword>
<gene>
    <name evidence="1" type="ORF">K444DRAFT_277250</name>
</gene>
<reference evidence="1 2" key="1">
    <citation type="submission" date="2016-04" db="EMBL/GenBank/DDBJ databases">
        <title>A degradative enzymes factory behind the ericoid mycorrhizal symbiosis.</title>
        <authorList>
            <consortium name="DOE Joint Genome Institute"/>
            <person name="Martino E."/>
            <person name="Morin E."/>
            <person name="Grelet G."/>
            <person name="Kuo A."/>
            <person name="Kohler A."/>
            <person name="Daghino S."/>
            <person name="Barry K."/>
            <person name="Choi C."/>
            <person name="Cichocki N."/>
            <person name="Clum A."/>
            <person name="Copeland A."/>
            <person name="Hainaut M."/>
            <person name="Haridas S."/>
            <person name="Labutti K."/>
            <person name="Lindquist E."/>
            <person name="Lipzen A."/>
            <person name="Khouja H.-R."/>
            <person name="Murat C."/>
            <person name="Ohm R."/>
            <person name="Olson A."/>
            <person name="Spatafora J."/>
            <person name="Veneault-Fourrey C."/>
            <person name="Henrissat B."/>
            <person name="Grigoriev I."/>
            <person name="Martin F."/>
            <person name="Perotto S."/>
        </authorList>
    </citation>
    <scope>NUCLEOTIDE SEQUENCE [LARGE SCALE GENOMIC DNA]</scope>
    <source>
        <strain evidence="1 2">E</strain>
    </source>
</reference>
<dbReference type="InParanoid" id="A0A2J6SJ76"/>
<name>A0A2J6SJ76_9HELO</name>
<dbReference type="Proteomes" id="UP000235371">
    <property type="component" value="Unassembled WGS sequence"/>
</dbReference>
<dbReference type="AlphaFoldDB" id="A0A2J6SJ76"/>
<organism evidence="1 2">
    <name type="scientific">Hyaloscypha bicolor E</name>
    <dbReference type="NCBI Taxonomy" id="1095630"/>
    <lineage>
        <taxon>Eukaryota</taxon>
        <taxon>Fungi</taxon>
        <taxon>Dikarya</taxon>
        <taxon>Ascomycota</taxon>
        <taxon>Pezizomycotina</taxon>
        <taxon>Leotiomycetes</taxon>
        <taxon>Helotiales</taxon>
        <taxon>Hyaloscyphaceae</taxon>
        <taxon>Hyaloscypha</taxon>
        <taxon>Hyaloscypha bicolor</taxon>
    </lineage>
</organism>
<proteinExistence type="predicted"/>
<dbReference type="EMBL" id="KZ613913">
    <property type="protein sequence ID" value="PMD50823.1"/>
    <property type="molecule type" value="Genomic_DNA"/>
</dbReference>
<dbReference type="RefSeq" id="XP_024727727.1">
    <property type="nucleotide sequence ID" value="XM_024871531.1"/>
</dbReference>
<accession>A0A2J6SJ76</accession>
<sequence length="91" mass="10411">MILLSSLRSNNIRDLLELNPIMVIIQHNQQRLTALINRTPSHHGSLLQERSITSLYLATRKVVAQIKRRFPLGVFSLRRRSTAKAVVQGRV</sequence>